<reference evidence="3" key="1">
    <citation type="journal article" date="2010" name="Nature">
        <title>The Amphimedon queenslandica genome and the evolution of animal complexity.</title>
        <authorList>
            <person name="Srivastava M."/>
            <person name="Simakov O."/>
            <person name="Chapman J."/>
            <person name="Fahey B."/>
            <person name="Gauthier M.E."/>
            <person name="Mitros T."/>
            <person name="Richards G.S."/>
            <person name="Conaco C."/>
            <person name="Dacre M."/>
            <person name="Hellsten U."/>
            <person name="Larroux C."/>
            <person name="Putnam N.H."/>
            <person name="Stanke M."/>
            <person name="Adamska M."/>
            <person name="Darling A."/>
            <person name="Degnan S.M."/>
            <person name="Oakley T.H."/>
            <person name="Plachetzki D.C."/>
            <person name="Zhai Y."/>
            <person name="Adamski M."/>
            <person name="Calcino A."/>
            <person name="Cummins S.F."/>
            <person name="Goodstein D.M."/>
            <person name="Harris C."/>
            <person name="Jackson D.J."/>
            <person name="Leys S.P."/>
            <person name="Shu S."/>
            <person name="Woodcroft B.J."/>
            <person name="Vervoort M."/>
            <person name="Kosik K.S."/>
            <person name="Manning G."/>
            <person name="Degnan B.M."/>
            <person name="Rokhsar D.S."/>
        </authorList>
    </citation>
    <scope>NUCLEOTIDE SEQUENCE [LARGE SCALE GENOMIC DNA]</scope>
</reference>
<protein>
    <submittedName>
        <fullName evidence="2">Uncharacterized protein</fullName>
    </submittedName>
</protein>
<dbReference type="AlphaFoldDB" id="A0AAN0JJ96"/>
<dbReference type="Proteomes" id="UP000007879">
    <property type="component" value="Unassembled WGS sequence"/>
</dbReference>
<feature type="compositionally biased region" description="Basic residues" evidence="1">
    <location>
        <begin position="112"/>
        <end position="129"/>
    </location>
</feature>
<proteinExistence type="predicted"/>
<dbReference type="GeneID" id="109585458"/>
<evidence type="ECO:0000313" key="2">
    <source>
        <dbReference type="EnsemblMetazoa" id="XP_019857105.1"/>
    </source>
</evidence>
<evidence type="ECO:0000256" key="1">
    <source>
        <dbReference type="SAM" id="MobiDB-lite"/>
    </source>
</evidence>
<dbReference type="RefSeq" id="XP_019857105.1">
    <property type="nucleotide sequence ID" value="XM_020001546.1"/>
</dbReference>
<dbReference type="EnsemblMetazoa" id="XM_020001546.1">
    <property type="protein sequence ID" value="XP_019857105.1"/>
    <property type="gene ID" value="LOC109585458"/>
</dbReference>
<organism evidence="2 3">
    <name type="scientific">Amphimedon queenslandica</name>
    <name type="common">Sponge</name>
    <dbReference type="NCBI Taxonomy" id="400682"/>
    <lineage>
        <taxon>Eukaryota</taxon>
        <taxon>Metazoa</taxon>
        <taxon>Porifera</taxon>
        <taxon>Demospongiae</taxon>
        <taxon>Heteroscleromorpha</taxon>
        <taxon>Haplosclerida</taxon>
        <taxon>Niphatidae</taxon>
        <taxon>Amphimedon</taxon>
    </lineage>
</organism>
<keyword evidence="3" id="KW-1185">Reference proteome</keyword>
<sequence length="129" mass="15241">MEHPIRITRINGELIVELAPSHPSILLDYGMTEQYLMNTIQEDGPFKVNIILDEEDVPLALYYLDQAGYAPEGQYLVYEHTNYSTSSRRSRSRRSRSRFRSRRQRDEPYSRLKPRTHPRGWGRPGFSRK</sequence>
<feature type="compositionally biased region" description="Basic residues" evidence="1">
    <location>
        <begin position="88"/>
        <end position="103"/>
    </location>
</feature>
<accession>A0AAN0JJ96</accession>
<reference evidence="2" key="2">
    <citation type="submission" date="2024-06" db="UniProtKB">
        <authorList>
            <consortium name="EnsemblMetazoa"/>
        </authorList>
    </citation>
    <scope>IDENTIFICATION</scope>
</reference>
<name>A0AAN0JJ96_AMPQE</name>
<dbReference type="KEGG" id="aqu:109585458"/>
<evidence type="ECO:0000313" key="3">
    <source>
        <dbReference type="Proteomes" id="UP000007879"/>
    </source>
</evidence>
<feature type="region of interest" description="Disordered" evidence="1">
    <location>
        <begin position="81"/>
        <end position="129"/>
    </location>
</feature>